<gene>
    <name evidence="1" type="ORF">JFN88_23235</name>
</gene>
<accession>A0A934MSP0</accession>
<dbReference type="AlphaFoldDB" id="A0A934MSP0"/>
<organism evidence="1 2">
    <name type="scientific">Paenibacillus roseus</name>
    <dbReference type="NCBI Taxonomy" id="2798579"/>
    <lineage>
        <taxon>Bacteria</taxon>
        <taxon>Bacillati</taxon>
        <taxon>Bacillota</taxon>
        <taxon>Bacilli</taxon>
        <taxon>Bacillales</taxon>
        <taxon>Paenibacillaceae</taxon>
        <taxon>Paenibacillus</taxon>
    </lineage>
</organism>
<dbReference type="Proteomes" id="UP000640274">
    <property type="component" value="Unassembled WGS sequence"/>
</dbReference>
<reference evidence="1" key="1">
    <citation type="submission" date="2020-12" db="EMBL/GenBank/DDBJ databases">
        <authorList>
            <person name="Huq M.A."/>
        </authorList>
    </citation>
    <scope>NUCLEOTIDE SEQUENCE</scope>
    <source>
        <strain evidence="1">MAHUQ-46</strain>
    </source>
</reference>
<proteinExistence type="predicted"/>
<name>A0A934MSP0_9BACL</name>
<comment type="caution">
    <text evidence="1">The sequence shown here is derived from an EMBL/GenBank/DDBJ whole genome shotgun (WGS) entry which is preliminary data.</text>
</comment>
<evidence type="ECO:0000313" key="2">
    <source>
        <dbReference type="Proteomes" id="UP000640274"/>
    </source>
</evidence>
<sequence length="63" mass="6785">MAQITHKLEILVNAGEPVSEIKNVINGFLQLHPGRESEILSELKAEIDAALAVFNVDETGAAE</sequence>
<protein>
    <submittedName>
        <fullName evidence="1">Uncharacterized protein</fullName>
    </submittedName>
</protein>
<evidence type="ECO:0000313" key="1">
    <source>
        <dbReference type="EMBL" id="MBJ6364133.1"/>
    </source>
</evidence>
<dbReference type="EMBL" id="JAELUP010000117">
    <property type="protein sequence ID" value="MBJ6364133.1"/>
    <property type="molecule type" value="Genomic_DNA"/>
</dbReference>
<dbReference type="RefSeq" id="WP_199021735.1">
    <property type="nucleotide sequence ID" value="NZ_JAELUP010000117.1"/>
</dbReference>
<keyword evidence="2" id="KW-1185">Reference proteome</keyword>